<dbReference type="Pfam" id="PF04104">
    <property type="entry name" value="DNA_primase_lrg"/>
    <property type="match status" value="1"/>
</dbReference>
<accession>H1L1F6</accession>
<protein>
    <recommendedName>
        <fullName evidence="7">DNA primase large subunit PriL</fullName>
    </recommendedName>
</protein>
<comment type="caution">
    <text evidence="9">The sequence shown here is derived from an EMBL/GenBank/DDBJ whole genome shotgun (WGS) entry which is preliminary data.</text>
</comment>
<evidence type="ECO:0000313" key="9">
    <source>
        <dbReference type="EMBL" id="EHP83771.1"/>
    </source>
</evidence>
<dbReference type="PATRIC" id="fig|647171.4.peg.1816"/>
<dbReference type="InterPro" id="IPR058560">
    <property type="entry name" value="DNA_primase_C"/>
</dbReference>
<dbReference type="GO" id="GO:0006269">
    <property type="term" value="P:DNA replication, synthesis of primer"/>
    <property type="evidence" value="ECO:0007669"/>
    <property type="project" value="UniProtKB-UniRule"/>
</dbReference>
<evidence type="ECO:0000256" key="6">
    <source>
        <dbReference type="ARBA" id="ARBA00023014"/>
    </source>
</evidence>
<comment type="cofactor">
    <cofactor evidence="7">
        <name>[4Fe-4S] cluster</name>
        <dbReference type="ChEBI" id="CHEBI:49883"/>
    </cofactor>
    <text evidence="7">Binds 1 [4Fe-4S] cluster.</text>
</comment>
<keyword evidence="6 7" id="KW-0411">Iron-sulfur</keyword>
<dbReference type="Proteomes" id="UP000003706">
    <property type="component" value="Unassembled WGS sequence"/>
</dbReference>
<dbReference type="GO" id="GO:0003899">
    <property type="term" value="F:DNA-directed RNA polymerase activity"/>
    <property type="evidence" value="ECO:0007669"/>
    <property type="project" value="InterPro"/>
</dbReference>
<dbReference type="HAMAP" id="MF_00701">
    <property type="entry name" value="DNA_primase_lrg_arc"/>
    <property type="match status" value="1"/>
</dbReference>
<sequence>MFWEHLDKFKDVDFIEAIKNCVTVINGKCKSPILSKLQYIFVEEEYAEKYGREDFEKFFEEIKNKYNDDLIKYKERFLEMEDIKEFEYLVDYLLLILMANTRYSNVYIRKYAEKYKEEMEKKLSNEVNIWEFIKIASLSRDNDLHLERLDLKNGQVNIYRIKETYAREVIRVKLKELVDKIKKVKLPEDETIKNILNEIENYLKDKVKFESIEGIKALNYRGEIPLEWHPPCIRGILRDIQTGGSPSHYARRSFVVYWFVAKFNPNLRPLENGELVNISALDIASEEEIEKFIDDLISMLFKNVEDFDEKKTRYYISHNIGYKVAGHITHCEYCKNWKDDGGKGLSYYCNPDEICRRGDIIHPLDYLCYNINIHLNQNKKTKINKS</sequence>
<evidence type="ECO:0000259" key="8">
    <source>
        <dbReference type="Pfam" id="PF04104"/>
    </source>
</evidence>
<dbReference type="EMBL" id="AGJL01000074">
    <property type="protein sequence ID" value="EHP83771.1"/>
    <property type="molecule type" value="Genomic_DNA"/>
</dbReference>
<proteinExistence type="inferred from homology"/>
<reference evidence="9 10" key="1">
    <citation type="submission" date="2011-09" db="EMBL/GenBank/DDBJ databases">
        <title>The draft genome of Methanotorris formicicus Mc-S-70.</title>
        <authorList>
            <consortium name="US DOE Joint Genome Institute (JGI-PGF)"/>
            <person name="Lucas S."/>
            <person name="Han J."/>
            <person name="Lapidus A."/>
            <person name="Cheng J.-F."/>
            <person name="Goodwin L."/>
            <person name="Pitluck S."/>
            <person name="Peters L."/>
            <person name="Land M.L."/>
            <person name="Hauser L."/>
            <person name="Sieprawska-Lupa M."/>
            <person name="Takai K."/>
            <person name="Miyazaki J."/>
            <person name="Whitman W."/>
            <person name="Woyke T.J."/>
        </authorList>
    </citation>
    <scope>NUCLEOTIDE SEQUENCE [LARGE SCALE GENOMIC DNA]</scope>
    <source>
        <strain evidence="9 10">Mc-S-70</strain>
    </source>
</reference>
<dbReference type="OrthoDB" id="46081at2157"/>
<keyword evidence="10" id="KW-1185">Reference proteome</keyword>
<keyword evidence="1 7" id="KW-0004">4Fe-4S</keyword>
<organism evidence="9 10">
    <name type="scientific">Methanotorris formicicus Mc-S-70</name>
    <dbReference type="NCBI Taxonomy" id="647171"/>
    <lineage>
        <taxon>Archaea</taxon>
        <taxon>Methanobacteriati</taxon>
        <taxon>Methanobacteriota</taxon>
        <taxon>Methanomada group</taxon>
        <taxon>Methanococci</taxon>
        <taxon>Methanococcales</taxon>
        <taxon>Methanocaldococcaceae</taxon>
        <taxon>Methanotorris</taxon>
    </lineage>
</organism>
<evidence type="ECO:0000256" key="2">
    <source>
        <dbReference type="ARBA" id="ARBA00022515"/>
    </source>
</evidence>
<evidence type="ECO:0000313" key="10">
    <source>
        <dbReference type="Proteomes" id="UP000003706"/>
    </source>
</evidence>
<comment type="subunit">
    <text evidence="7">Heterodimer of a small subunit (PriS) and a large subunit (PriL).</text>
</comment>
<dbReference type="RefSeq" id="WP_007045300.1">
    <property type="nucleotide sequence ID" value="NZ_AGJL01000074.1"/>
</dbReference>
<keyword evidence="5 7" id="KW-0408">Iron</keyword>
<dbReference type="GO" id="GO:1990077">
    <property type="term" value="C:primosome complex"/>
    <property type="evidence" value="ECO:0007669"/>
    <property type="project" value="UniProtKB-KW"/>
</dbReference>
<dbReference type="STRING" id="647171.MetfoDRAFT_1880"/>
<feature type="domain" description="DNA primase large subunit C-terminal" evidence="8">
    <location>
        <begin position="224"/>
        <end position="354"/>
    </location>
</feature>
<comment type="similarity">
    <text evidence="7">Belongs to the eukaryotic-type primase large subunit family.</text>
</comment>
<evidence type="ECO:0000256" key="3">
    <source>
        <dbReference type="ARBA" id="ARBA00022705"/>
    </source>
</evidence>
<feature type="binding site" evidence="7">
    <location>
        <position position="331"/>
    </location>
    <ligand>
        <name>[4Fe-4S] cluster</name>
        <dbReference type="ChEBI" id="CHEBI:49883"/>
    </ligand>
</feature>
<dbReference type="GO" id="GO:0046872">
    <property type="term" value="F:metal ion binding"/>
    <property type="evidence" value="ECO:0007669"/>
    <property type="project" value="UniProtKB-KW"/>
</dbReference>
<evidence type="ECO:0000256" key="5">
    <source>
        <dbReference type="ARBA" id="ARBA00023004"/>
    </source>
</evidence>
<evidence type="ECO:0000256" key="7">
    <source>
        <dbReference type="HAMAP-Rule" id="MF_00701"/>
    </source>
</evidence>
<dbReference type="InterPro" id="IPR023642">
    <property type="entry name" value="DNA_primase_lsu_PriL"/>
</dbReference>
<keyword evidence="3 7" id="KW-0235">DNA replication</keyword>
<feature type="binding site" evidence="7">
    <location>
        <position position="355"/>
    </location>
    <ligand>
        <name>[4Fe-4S] cluster</name>
        <dbReference type="ChEBI" id="CHEBI:49883"/>
    </ligand>
</feature>
<evidence type="ECO:0000256" key="4">
    <source>
        <dbReference type="ARBA" id="ARBA00022723"/>
    </source>
</evidence>
<feature type="binding site" evidence="7">
    <location>
        <position position="349"/>
    </location>
    <ligand>
        <name>[4Fe-4S] cluster</name>
        <dbReference type="ChEBI" id="CHEBI:49883"/>
    </ligand>
</feature>
<keyword evidence="2 7" id="KW-0639">Primosome</keyword>
<feature type="binding site" evidence="7">
    <location>
        <position position="232"/>
    </location>
    <ligand>
        <name>[4Fe-4S] cluster</name>
        <dbReference type="ChEBI" id="CHEBI:49883"/>
    </ligand>
</feature>
<keyword evidence="4 7" id="KW-0479">Metal-binding</keyword>
<name>H1L1F6_9EURY</name>
<dbReference type="AlphaFoldDB" id="H1L1F6"/>
<gene>
    <name evidence="7" type="primary">priL</name>
    <name evidence="9" type="ORF">MetfoDRAFT_1880</name>
</gene>
<evidence type="ECO:0000256" key="1">
    <source>
        <dbReference type="ARBA" id="ARBA00022485"/>
    </source>
</evidence>
<dbReference type="GO" id="GO:0051539">
    <property type="term" value="F:4 iron, 4 sulfur cluster binding"/>
    <property type="evidence" value="ECO:0007669"/>
    <property type="project" value="UniProtKB-UniRule"/>
</dbReference>
<comment type="function">
    <text evidence="7">Regulatory subunit of DNA primase, an RNA polymerase that catalyzes the synthesis of short RNA molecules used as primers for DNA polymerase during DNA replication. Stabilizes and modulates the activity of the small subunit, increasing the rate of DNA synthesis, and conferring RNA synthesis capability. The DNA polymerase activity may enable DNA primase to also catalyze primer extension after primer synthesis. May also play a role in DNA repair.</text>
</comment>